<proteinExistence type="predicted"/>
<accession>A0A5C3MRY2</accession>
<protein>
    <submittedName>
        <fullName evidence="1">Uncharacterized protein</fullName>
    </submittedName>
</protein>
<keyword evidence="2" id="KW-1185">Reference proteome</keyword>
<gene>
    <name evidence="1" type="ORF">BDQ12DRAFT_740416</name>
</gene>
<name>A0A5C3MRY2_9AGAR</name>
<evidence type="ECO:0000313" key="1">
    <source>
        <dbReference type="EMBL" id="TFK44081.1"/>
    </source>
</evidence>
<dbReference type="AlphaFoldDB" id="A0A5C3MRY2"/>
<dbReference type="OrthoDB" id="3070804at2759"/>
<organism evidence="1 2">
    <name type="scientific">Crucibulum laeve</name>
    <dbReference type="NCBI Taxonomy" id="68775"/>
    <lineage>
        <taxon>Eukaryota</taxon>
        <taxon>Fungi</taxon>
        <taxon>Dikarya</taxon>
        <taxon>Basidiomycota</taxon>
        <taxon>Agaricomycotina</taxon>
        <taxon>Agaricomycetes</taxon>
        <taxon>Agaricomycetidae</taxon>
        <taxon>Agaricales</taxon>
        <taxon>Agaricineae</taxon>
        <taxon>Nidulariaceae</taxon>
        <taxon>Crucibulum</taxon>
    </lineage>
</organism>
<reference evidence="1 2" key="1">
    <citation type="journal article" date="2019" name="Nat. Ecol. Evol.">
        <title>Megaphylogeny resolves global patterns of mushroom evolution.</title>
        <authorList>
            <person name="Varga T."/>
            <person name="Krizsan K."/>
            <person name="Foldi C."/>
            <person name="Dima B."/>
            <person name="Sanchez-Garcia M."/>
            <person name="Sanchez-Ramirez S."/>
            <person name="Szollosi G.J."/>
            <person name="Szarkandi J.G."/>
            <person name="Papp V."/>
            <person name="Albert L."/>
            <person name="Andreopoulos W."/>
            <person name="Angelini C."/>
            <person name="Antonin V."/>
            <person name="Barry K.W."/>
            <person name="Bougher N.L."/>
            <person name="Buchanan P."/>
            <person name="Buyck B."/>
            <person name="Bense V."/>
            <person name="Catcheside P."/>
            <person name="Chovatia M."/>
            <person name="Cooper J."/>
            <person name="Damon W."/>
            <person name="Desjardin D."/>
            <person name="Finy P."/>
            <person name="Geml J."/>
            <person name="Haridas S."/>
            <person name="Hughes K."/>
            <person name="Justo A."/>
            <person name="Karasinski D."/>
            <person name="Kautmanova I."/>
            <person name="Kiss B."/>
            <person name="Kocsube S."/>
            <person name="Kotiranta H."/>
            <person name="LaButti K.M."/>
            <person name="Lechner B.E."/>
            <person name="Liimatainen K."/>
            <person name="Lipzen A."/>
            <person name="Lukacs Z."/>
            <person name="Mihaltcheva S."/>
            <person name="Morgado L.N."/>
            <person name="Niskanen T."/>
            <person name="Noordeloos M.E."/>
            <person name="Ohm R.A."/>
            <person name="Ortiz-Santana B."/>
            <person name="Ovrebo C."/>
            <person name="Racz N."/>
            <person name="Riley R."/>
            <person name="Savchenko A."/>
            <person name="Shiryaev A."/>
            <person name="Soop K."/>
            <person name="Spirin V."/>
            <person name="Szebenyi C."/>
            <person name="Tomsovsky M."/>
            <person name="Tulloss R.E."/>
            <person name="Uehling J."/>
            <person name="Grigoriev I.V."/>
            <person name="Vagvolgyi C."/>
            <person name="Papp T."/>
            <person name="Martin F.M."/>
            <person name="Miettinen O."/>
            <person name="Hibbett D.S."/>
            <person name="Nagy L.G."/>
        </authorList>
    </citation>
    <scope>NUCLEOTIDE SEQUENCE [LARGE SCALE GENOMIC DNA]</scope>
    <source>
        <strain evidence="1 2">CBS 166.37</strain>
    </source>
</reference>
<dbReference type="Proteomes" id="UP000308652">
    <property type="component" value="Unassembled WGS sequence"/>
</dbReference>
<evidence type="ECO:0000313" key="2">
    <source>
        <dbReference type="Proteomes" id="UP000308652"/>
    </source>
</evidence>
<sequence length="278" mass="30511">MIATLSCGHPELDRWSKLPIPCQGDNGSILEDSNNGASVGAFGGAAHVQLNVQKERHTFVELVQADASFFTLLESEYLHLPTERTGVLPNMRSLAVAFLLKHENKARIAEYFEGYCGEHISDYPMEHPILHASVSSVYDTVSAKEHNAGWGRRRAATEVPCKPLPRSLSLGATTVRYRRPPLDKGKTRAALTMGEPGPCTQQSIVSSSSHYLSVPALSHEETILERLINGEGLKFTEIDGLIEMYSVYNTLSLTVAYPLLRELAHGPTYTCHFGFGGN</sequence>
<dbReference type="EMBL" id="ML213590">
    <property type="protein sequence ID" value="TFK44081.1"/>
    <property type="molecule type" value="Genomic_DNA"/>
</dbReference>